<protein>
    <submittedName>
        <fullName evidence="2">60S ribosomal protein L12</fullName>
    </submittedName>
</protein>
<keyword evidence="2" id="KW-0687">Ribonucleoprotein</keyword>
<reference evidence="2 3" key="1">
    <citation type="submission" date="2021-06" db="EMBL/GenBank/DDBJ databases">
        <title>Genome sequence of Babesia caballi.</title>
        <authorList>
            <person name="Yamagishi J."/>
            <person name="Kidaka T."/>
            <person name="Ochi A."/>
        </authorList>
    </citation>
    <scope>NUCLEOTIDE SEQUENCE [LARGE SCALE GENOMIC DNA]</scope>
    <source>
        <strain evidence="2">USDA-D6B2</strain>
    </source>
</reference>
<feature type="region of interest" description="Disordered" evidence="1">
    <location>
        <begin position="254"/>
        <end position="284"/>
    </location>
</feature>
<proteinExistence type="predicted"/>
<name>A0AAV4LXN5_BABCB</name>
<organism evidence="2 3">
    <name type="scientific">Babesia caballi</name>
    <dbReference type="NCBI Taxonomy" id="5871"/>
    <lineage>
        <taxon>Eukaryota</taxon>
        <taxon>Sar</taxon>
        <taxon>Alveolata</taxon>
        <taxon>Apicomplexa</taxon>
        <taxon>Aconoidasida</taxon>
        <taxon>Piroplasmida</taxon>
        <taxon>Babesiidae</taxon>
        <taxon>Babesia</taxon>
    </lineage>
</organism>
<feature type="compositionally biased region" description="Basic and acidic residues" evidence="1">
    <location>
        <begin position="268"/>
        <end position="280"/>
    </location>
</feature>
<evidence type="ECO:0000313" key="3">
    <source>
        <dbReference type="Proteomes" id="UP001497744"/>
    </source>
</evidence>
<dbReference type="AlphaFoldDB" id="A0AAV4LXN5"/>
<dbReference type="Proteomes" id="UP001497744">
    <property type="component" value="Unassembled WGS sequence"/>
</dbReference>
<evidence type="ECO:0000256" key="1">
    <source>
        <dbReference type="SAM" id="MobiDB-lite"/>
    </source>
</evidence>
<sequence>MFHEWTVPLGLVQQALYKGPCRGEVPLRDVPVDPACALDDTALCEVASESHPHWWIWSTLKMTGFCDKAKCSLATRSAIWSLMPWRIGEASAVAATNVEVTHGDEPFDERCQVVGGCVILRGNGTLKERLYNQQHPAQLHTFNSHCAKSYLLQETQRHLDDQRRAQNAVQRDGLARASQTALLEDLQVLYVRPEEDAAVGGEHVRRLSCEHAHAERVEAHIQIVVAARGWYLRLRGPTRRRRCRAAARRWPCRRQGSPRRALPARTPPEGRWRPGGDMRRHGAAGGTHLLDERVRKKREHAGHALLNEVVDVAVALLQARGVLQRLDGRGGVERLDAGQVLADEPGHVLDEDAYHVADLHSGKRRALVDPAGIGEGRLAPARTKRARRTGVLPVEARGDLDLAAVYLLLKNAGLLVVDGAADGEAGAEDLLDGAGEGLGHGVLAHGAGDGHQLLPRQVAAVLDVLHFFPVAQGLLQLLDQQRRGGGLDLDLGLPVLDGQLDGDLDALPVGRLLGDVVAHLLGRHTEGTELGGEDGGGRDLTAELAEVHCGGVTARWALTYRRRSDSDRASSPFL</sequence>
<evidence type="ECO:0000313" key="2">
    <source>
        <dbReference type="EMBL" id="GIX64490.1"/>
    </source>
</evidence>
<comment type="caution">
    <text evidence="2">The sequence shown here is derived from an EMBL/GenBank/DDBJ whole genome shotgun (WGS) entry which is preliminary data.</text>
</comment>
<gene>
    <name evidence="2" type="ORF">BcabD6B2_39250</name>
</gene>
<dbReference type="GeneID" id="94195971"/>
<dbReference type="RefSeq" id="XP_067716559.1">
    <property type="nucleotide sequence ID" value="XM_067860458.1"/>
</dbReference>
<accession>A0AAV4LXN5</accession>
<dbReference type="GO" id="GO:0005840">
    <property type="term" value="C:ribosome"/>
    <property type="evidence" value="ECO:0007669"/>
    <property type="project" value="UniProtKB-KW"/>
</dbReference>
<keyword evidence="3" id="KW-1185">Reference proteome</keyword>
<dbReference type="EMBL" id="BPLF01000003">
    <property type="protein sequence ID" value="GIX64490.1"/>
    <property type="molecule type" value="Genomic_DNA"/>
</dbReference>
<keyword evidence="2" id="KW-0689">Ribosomal protein</keyword>